<dbReference type="Proteomes" id="UP001296943">
    <property type="component" value="Unassembled WGS sequence"/>
</dbReference>
<reference evidence="3 4" key="1">
    <citation type="submission" date="2021-01" db="EMBL/GenBank/DDBJ databases">
        <title>Genomic Encyclopedia of Type Strains, Phase IV (KMG-IV): sequencing the most valuable type-strain genomes for metagenomic binning, comparative biology and taxonomic classification.</title>
        <authorList>
            <person name="Goeker M."/>
        </authorList>
    </citation>
    <scope>NUCLEOTIDE SEQUENCE [LARGE SCALE GENOMIC DNA]</scope>
    <source>
        <strain evidence="3 4">DSM 23711</strain>
    </source>
</reference>
<proteinExistence type="predicted"/>
<protein>
    <submittedName>
        <fullName evidence="3">Gas vesicle protein</fullName>
    </submittedName>
</protein>
<comment type="caution">
    <text evidence="3">The sequence shown here is derived from an EMBL/GenBank/DDBJ whole genome shotgun (WGS) entry which is preliminary data.</text>
</comment>
<name>A0ABS2N413_9BACI</name>
<dbReference type="Gene3D" id="6.10.140.1430">
    <property type="match status" value="1"/>
</dbReference>
<gene>
    <name evidence="3" type="ORF">JOC48_003370</name>
</gene>
<dbReference type="PANTHER" id="PTHR35792">
    <property type="entry name" value="GENERAL STRESS PROTEIN"/>
    <property type="match status" value="1"/>
</dbReference>
<feature type="region of interest" description="Disordered" evidence="1">
    <location>
        <begin position="85"/>
        <end position="122"/>
    </location>
</feature>
<evidence type="ECO:0000256" key="2">
    <source>
        <dbReference type="SAM" id="Phobius"/>
    </source>
</evidence>
<dbReference type="InterPro" id="IPR052928">
    <property type="entry name" value="Desiccation-related_membrane"/>
</dbReference>
<accession>A0ABS2N413</accession>
<keyword evidence="2" id="KW-1133">Transmembrane helix</keyword>
<keyword evidence="2" id="KW-0812">Transmembrane</keyword>
<evidence type="ECO:0000256" key="1">
    <source>
        <dbReference type="SAM" id="MobiDB-lite"/>
    </source>
</evidence>
<feature type="transmembrane region" description="Helical" evidence="2">
    <location>
        <begin position="18"/>
        <end position="37"/>
    </location>
</feature>
<dbReference type="EMBL" id="JAFBDR010000022">
    <property type="protein sequence ID" value="MBM7572839.1"/>
    <property type="molecule type" value="Genomic_DNA"/>
</dbReference>
<evidence type="ECO:0000313" key="3">
    <source>
        <dbReference type="EMBL" id="MBM7572839.1"/>
    </source>
</evidence>
<dbReference type="PANTHER" id="PTHR35792:SF1">
    <property type="entry name" value="SLL0268 PROTEIN"/>
    <property type="match status" value="1"/>
</dbReference>
<keyword evidence="2" id="KW-0472">Membrane</keyword>
<sequence>MSNQQDQGKDQGINSKDFMIGSLIGGIVGASMALLFAPKTGKEFRNDLNQGANYVKDRAYEWKDIAYEKGSEWKDYARDNYSQLSQNVSEKSQELGDKVKETSKSIQDKFNKEDDPEETAEEVAQAIEEVSQQIENNNNKDN</sequence>
<evidence type="ECO:0000313" key="4">
    <source>
        <dbReference type="Proteomes" id="UP001296943"/>
    </source>
</evidence>
<dbReference type="InterPro" id="IPR024623">
    <property type="entry name" value="YtxH"/>
</dbReference>
<keyword evidence="4" id="KW-1185">Reference proteome</keyword>
<organism evidence="3 4">
    <name type="scientific">Aquibacillus albus</name>
    <dbReference type="NCBI Taxonomy" id="1168171"/>
    <lineage>
        <taxon>Bacteria</taxon>
        <taxon>Bacillati</taxon>
        <taxon>Bacillota</taxon>
        <taxon>Bacilli</taxon>
        <taxon>Bacillales</taxon>
        <taxon>Bacillaceae</taxon>
        <taxon>Aquibacillus</taxon>
    </lineage>
</organism>
<dbReference type="RefSeq" id="WP_204501506.1">
    <property type="nucleotide sequence ID" value="NZ_JAFBDR010000022.1"/>
</dbReference>
<feature type="compositionally biased region" description="Basic and acidic residues" evidence="1">
    <location>
        <begin position="91"/>
        <end position="113"/>
    </location>
</feature>
<dbReference type="Pfam" id="PF12732">
    <property type="entry name" value="YtxH"/>
    <property type="match status" value="1"/>
</dbReference>